<evidence type="ECO:0000313" key="2">
    <source>
        <dbReference type="EMBL" id="SHN20315.1"/>
    </source>
</evidence>
<evidence type="ECO:0000256" key="1">
    <source>
        <dbReference type="SAM" id="MobiDB-lite"/>
    </source>
</evidence>
<proteinExistence type="predicted"/>
<dbReference type="AlphaFoldDB" id="A0A9X8N743"/>
<gene>
    <name evidence="2" type="ORF">SAMN05216268_123139</name>
</gene>
<feature type="compositionally biased region" description="Polar residues" evidence="1">
    <location>
        <begin position="281"/>
        <end position="291"/>
    </location>
</feature>
<protein>
    <submittedName>
        <fullName evidence="2">Uncharacterized protein</fullName>
    </submittedName>
</protein>
<feature type="region of interest" description="Disordered" evidence="1">
    <location>
        <begin position="242"/>
        <end position="297"/>
    </location>
</feature>
<name>A0A9X8N743_9ACTN</name>
<sequence length="333" mass="35815">MLPVLRPAGRLTSYQATLALATTARRRRPSAWRLDAVEPGGVGRGVDDLDVAGRSPAPTPRLALGVLVLVLLPPRISVRNALVPRRGRPPALAHRRRRRPAALRHGDRLPLRRHGTLCVPRAHHQLEGIRRARHRLRTHGRPADRGTVHQGPAPTVSGPPRCTNYRESARNVGFPRENSATCKPAPAPSNRHPTGQTPNWKVRYAVRSGVEGALTSSPTDTACATAATGGQDAYRRHALLGGRRVEASRGSVPAGRGGASVGEAEDGPTAWPSGRGGATRPSASNRRQPSFSEDGRYAPGTSCGAKILFSPGYGLFQLWVSYQVRWFIWAGLA</sequence>
<organism evidence="2 3">
    <name type="scientific">Streptomyces yunnanensis</name>
    <dbReference type="NCBI Taxonomy" id="156453"/>
    <lineage>
        <taxon>Bacteria</taxon>
        <taxon>Bacillati</taxon>
        <taxon>Actinomycetota</taxon>
        <taxon>Actinomycetes</taxon>
        <taxon>Kitasatosporales</taxon>
        <taxon>Streptomycetaceae</taxon>
        <taxon>Streptomyces</taxon>
    </lineage>
</organism>
<dbReference type="Proteomes" id="UP000184388">
    <property type="component" value="Unassembled WGS sequence"/>
</dbReference>
<dbReference type="EMBL" id="FRBK01000023">
    <property type="protein sequence ID" value="SHN20315.1"/>
    <property type="molecule type" value="Genomic_DNA"/>
</dbReference>
<reference evidence="3" key="1">
    <citation type="submission" date="2016-11" db="EMBL/GenBank/DDBJ databases">
        <authorList>
            <person name="Jaros S."/>
            <person name="Januszkiewicz K."/>
            <person name="Wedrychowicz H."/>
        </authorList>
    </citation>
    <scope>NUCLEOTIDE SEQUENCE [LARGE SCALE GENOMIC DNA]</scope>
    <source>
        <strain evidence="3">CGMCC 4.3555</strain>
    </source>
</reference>
<accession>A0A9X8N743</accession>
<comment type="caution">
    <text evidence="2">The sequence shown here is derived from an EMBL/GenBank/DDBJ whole genome shotgun (WGS) entry which is preliminary data.</text>
</comment>
<feature type="region of interest" description="Disordered" evidence="1">
    <location>
        <begin position="141"/>
        <end position="198"/>
    </location>
</feature>
<evidence type="ECO:0000313" key="3">
    <source>
        <dbReference type="Proteomes" id="UP000184388"/>
    </source>
</evidence>